<proteinExistence type="predicted"/>
<dbReference type="InterPro" id="IPR050297">
    <property type="entry name" value="LipidA_mod_glycosyltrf_83"/>
</dbReference>
<evidence type="ECO:0000256" key="5">
    <source>
        <dbReference type="ARBA" id="ARBA00022692"/>
    </source>
</evidence>
<dbReference type="GO" id="GO:0005886">
    <property type="term" value="C:plasma membrane"/>
    <property type="evidence" value="ECO:0007669"/>
    <property type="project" value="UniProtKB-SubCell"/>
</dbReference>
<dbReference type="PANTHER" id="PTHR33908:SF11">
    <property type="entry name" value="MEMBRANE PROTEIN"/>
    <property type="match status" value="1"/>
</dbReference>
<keyword evidence="2" id="KW-1003">Cell membrane</keyword>
<gene>
    <name evidence="9" type="ORF">CU669_03695</name>
</gene>
<dbReference type="GO" id="GO:0016763">
    <property type="term" value="F:pentosyltransferase activity"/>
    <property type="evidence" value="ECO:0007669"/>
    <property type="project" value="TreeGrafter"/>
</dbReference>
<feature type="transmembrane region" description="Helical" evidence="8">
    <location>
        <begin position="104"/>
        <end position="124"/>
    </location>
</feature>
<evidence type="ECO:0008006" key="11">
    <source>
        <dbReference type="Google" id="ProtNLM"/>
    </source>
</evidence>
<evidence type="ECO:0000313" key="9">
    <source>
        <dbReference type="EMBL" id="RAU23264.1"/>
    </source>
</evidence>
<feature type="transmembrane region" description="Helical" evidence="8">
    <location>
        <begin position="263"/>
        <end position="288"/>
    </location>
</feature>
<dbReference type="Proteomes" id="UP000251075">
    <property type="component" value="Unassembled WGS sequence"/>
</dbReference>
<feature type="transmembrane region" description="Helical" evidence="8">
    <location>
        <begin position="81"/>
        <end position="98"/>
    </location>
</feature>
<evidence type="ECO:0000256" key="7">
    <source>
        <dbReference type="ARBA" id="ARBA00023136"/>
    </source>
</evidence>
<feature type="transmembrane region" description="Helical" evidence="8">
    <location>
        <begin position="5"/>
        <end position="23"/>
    </location>
</feature>
<comment type="subcellular location">
    <subcellularLocation>
        <location evidence="1">Cell membrane</location>
        <topology evidence="1">Multi-pass membrane protein</topology>
    </subcellularLocation>
</comment>
<keyword evidence="7 8" id="KW-0472">Membrane</keyword>
<keyword evidence="10" id="KW-1185">Reference proteome</keyword>
<evidence type="ECO:0000256" key="2">
    <source>
        <dbReference type="ARBA" id="ARBA00022475"/>
    </source>
</evidence>
<comment type="caution">
    <text evidence="9">The sequence shown here is derived from an EMBL/GenBank/DDBJ whole genome shotgun (WGS) entry which is preliminary data.</text>
</comment>
<keyword evidence="5 8" id="KW-0812">Transmembrane</keyword>
<protein>
    <recommendedName>
        <fullName evidence="11">Glycosyltransferase RgtA/B/C/D-like domain-containing protein</fullName>
    </recommendedName>
</protein>
<dbReference type="AlphaFoldDB" id="A0A364P1R1"/>
<feature type="transmembrane region" description="Helical" evidence="8">
    <location>
        <begin position="190"/>
        <end position="210"/>
    </location>
</feature>
<evidence type="ECO:0000313" key="10">
    <source>
        <dbReference type="Proteomes" id="UP000251075"/>
    </source>
</evidence>
<feature type="transmembrane region" description="Helical" evidence="8">
    <location>
        <begin position="230"/>
        <end position="251"/>
    </location>
</feature>
<keyword evidence="4" id="KW-0808">Transferase</keyword>
<evidence type="ECO:0000256" key="8">
    <source>
        <dbReference type="SAM" id="Phobius"/>
    </source>
</evidence>
<evidence type="ECO:0000256" key="1">
    <source>
        <dbReference type="ARBA" id="ARBA00004651"/>
    </source>
</evidence>
<dbReference type="GO" id="GO:0009103">
    <property type="term" value="P:lipopolysaccharide biosynthetic process"/>
    <property type="evidence" value="ECO:0007669"/>
    <property type="project" value="UniProtKB-ARBA"/>
</dbReference>
<keyword evidence="6 8" id="KW-1133">Transmembrane helix</keyword>
<name>A0A364P1R1_9PROT</name>
<evidence type="ECO:0000256" key="3">
    <source>
        <dbReference type="ARBA" id="ARBA00022676"/>
    </source>
</evidence>
<sequence length="477" mass="53106">MAGLAWINIVAVAVAYMLYQGYIDHGESAISAMAWKLMEGAQVYYPMDSPERISNVYGPVTFLWHAWPLALFGGTVSASKIAAMVAAVLMTPALFILTRGTGSMLGWIVAFLTAIYTVNVAFPVVIRPDALLTLVVAVAVFAAAKADTWGWRSTVIMAMAAGIAVDIKIHGFIYLAPIGLYHLSGNWRRLPVMAIVAAAVAGLFFVMPAFPLTNYLAWFGPMAGKENNWLVGWFWEIALYYFPFLFVALGASRRLPVRETVYLGAYGLCVLLTVFPATKLGGGSHYFMPFLPMAADLLRRVAALGQTRRQRIAITAMALLTLMGSFQAERRFFKRLEWGRSADVTADIADILDRHKDKRVQMTSGYVAATDATAPLSFHYYQWRNLPVYRGNPYTLDVGIMMELTKLGVPFPAEAVRRLASCHTQVWLVPKDGEPLNIKGYYNQQVFPQEARDAFFAHTRKVESSRYFDLWECLPTQ</sequence>
<accession>A0A364P1R1</accession>
<dbReference type="EMBL" id="PGTO01000002">
    <property type="protein sequence ID" value="RAU23264.1"/>
    <property type="molecule type" value="Genomic_DNA"/>
</dbReference>
<evidence type="ECO:0000256" key="4">
    <source>
        <dbReference type="ARBA" id="ARBA00022679"/>
    </source>
</evidence>
<keyword evidence="3" id="KW-0328">Glycosyltransferase</keyword>
<organism evidence="9 10">
    <name type="scientific">Paramagnetospirillum kuznetsovii</name>
    <dbReference type="NCBI Taxonomy" id="2053833"/>
    <lineage>
        <taxon>Bacteria</taxon>
        <taxon>Pseudomonadati</taxon>
        <taxon>Pseudomonadota</taxon>
        <taxon>Alphaproteobacteria</taxon>
        <taxon>Rhodospirillales</taxon>
        <taxon>Magnetospirillaceae</taxon>
        <taxon>Paramagnetospirillum</taxon>
    </lineage>
</organism>
<dbReference type="PANTHER" id="PTHR33908">
    <property type="entry name" value="MANNOSYLTRANSFERASE YKCB-RELATED"/>
    <property type="match status" value="1"/>
</dbReference>
<reference evidence="9 10" key="1">
    <citation type="submission" date="2017-11" db="EMBL/GenBank/DDBJ databases">
        <title>Draft genome sequence of magnetotactic bacterium Magnetospirillum kuznetsovii LBB-42.</title>
        <authorList>
            <person name="Grouzdev D.S."/>
            <person name="Rysina M.S."/>
            <person name="Baslerov R.V."/>
            <person name="Koziaeva V."/>
        </authorList>
    </citation>
    <scope>NUCLEOTIDE SEQUENCE [LARGE SCALE GENOMIC DNA]</scope>
    <source>
        <strain evidence="9 10">LBB-42</strain>
    </source>
</reference>
<evidence type="ECO:0000256" key="6">
    <source>
        <dbReference type="ARBA" id="ARBA00022989"/>
    </source>
</evidence>
<feature type="transmembrane region" description="Helical" evidence="8">
    <location>
        <begin position="155"/>
        <end position="178"/>
    </location>
</feature>